<reference evidence="1 2" key="1">
    <citation type="submission" date="2024-02" db="EMBL/GenBank/DDBJ databases">
        <title>A novel Gemmatimonadota bacterium.</title>
        <authorList>
            <person name="Du Z.-J."/>
            <person name="Ye Y.-Q."/>
        </authorList>
    </citation>
    <scope>NUCLEOTIDE SEQUENCE [LARGE SCALE GENOMIC DNA]</scope>
    <source>
        <strain evidence="1 2">DH-20</strain>
    </source>
</reference>
<dbReference type="EMBL" id="JBBHLI010000001">
    <property type="protein sequence ID" value="MEK9499401.1"/>
    <property type="molecule type" value="Genomic_DNA"/>
</dbReference>
<keyword evidence="1" id="KW-0808">Transferase</keyword>
<gene>
    <name evidence="1" type="ORF">WI372_00225</name>
</gene>
<protein>
    <submittedName>
        <fullName evidence="1">Glycosyltransferase family 4 protein</fullName>
        <ecNumber evidence="1">2.4.-.-</ecNumber>
    </submittedName>
</protein>
<organism evidence="1 2">
    <name type="scientific">Gaopeijia maritima</name>
    <dbReference type="NCBI Taxonomy" id="3119007"/>
    <lineage>
        <taxon>Bacteria</taxon>
        <taxon>Pseudomonadati</taxon>
        <taxon>Gemmatimonadota</taxon>
        <taxon>Longimicrobiia</taxon>
        <taxon>Gaopeijiales</taxon>
        <taxon>Gaopeijiaceae</taxon>
        <taxon>Gaopeijia</taxon>
    </lineage>
</organism>
<evidence type="ECO:0000313" key="2">
    <source>
        <dbReference type="Proteomes" id="UP001484239"/>
    </source>
</evidence>
<accession>A0ABU9E4C4</accession>
<dbReference type="GO" id="GO:0016757">
    <property type="term" value="F:glycosyltransferase activity"/>
    <property type="evidence" value="ECO:0007669"/>
    <property type="project" value="UniProtKB-KW"/>
</dbReference>
<dbReference type="Gene3D" id="3.40.50.2000">
    <property type="entry name" value="Glycogen Phosphorylase B"/>
    <property type="match status" value="1"/>
</dbReference>
<dbReference type="SUPFAM" id="SSF53756">
    <property type="entry name" value="UDP-Glycosyltransferase/glycogen phosphorylase"/>
    <property type="match status" value="1"/>
</dbReference>
<dbReference type="Proteomes" id="UP001484239">
    <property type="component" value="Unassembled WGS sequence"/>
</dbReference>
<dbReference type="CDD" id="cd03801">
    <property type="entry name" value="GT4_PimA-like"/>
    <property type="match status" value="1"/>
</dbReference>
<evidence type="ECO:0000313" key="1">
    <source>
        <dbReference type="EMBL" id="MEK9499401.1"/>
    </source>
</evidence>
<keyword evidence="2" id="KW-1185">Reference proteome</keyword>
<keyword evidence="1" id="KW-0328">Glycosyltransferase</keyword>
<sequence>MTLLLSDVLGTKGMSRRIRRALGELGVRWRRDITVEPRDYDSVPFFARHMGESRLVIHAAIEALRRHDLPEGGLVIVNGWENGLAALRDPRSLRVVLAMDTFPDIGLLRGAGLLDGGPVTSGLRRMSVSVSRRAYARESERVVGLLPVSHSVARAAIRTFQAADEIPCHVTSSPQPLIATDSGHRWPSNELRAVMVGNDLRRKRGEVFADACARASIRGRVRGVLVSNDPAARSISDAYGLELVTGVRDPERVHQLFRDADVSVLPTDRDHYPNVVAESMAAGTPVIATDVGGISEMVKHDRTGWLLPRGASAQELAQTLVRVSEEADLGRIRAETIEFARATLSWSGFLDGVEGVLRATAVALG</sequence>
<dbReference type="Pfam" id="PF13692">
    <property type="entry name" value="Glyco_trans_1_4"/>
    <property type="match status" value="1"/>
</dbReference>
<dbReference type="PANTHER" id="PTHR12526">
    <property type="entry name" value="GLYCOSYLTRANSFERASE"/>
    <property type="match status" value="1"/>
</dbReference>
<proteinExistence type="predicted"/>
<dbReference type="EC" id="2.4.-.-" evidence="1"/>
<name>A0ABU9E4C4_9BACT</name>
<comment type="caution">
    <text evidence="1">The sequence shown here is derived from an EMBL/GenBank/DDBJ whole genome shotgun (WGS) entry which is preliminary data.</text>
</comment>